<dbReference type="GO" id="GO:0019563">
    <property type="term" value="P:glycerol catabolic process"/>
    <property type="evidence" value="ECO:0007669"/>
    <property type="project" value="UniProtKB-ARBA"/>
</dbReference>
<dbReference type="Gene3D" id="1.20.1090.10">
    <property type="entry name" value="Dehydroquinate synthase-like - alpha domain"/>
    <property type="match status" value="1"/>
</dbReference>
<dbReference type="FunFam" id="3.40.50.1970:FF:000005">
    <property type="entry name" value="Glycerol dehydrogenase"/>
    <property type="match status" value="1"/>
</dbReference>
<dbReference type="InterPro" id="IPR001670">
    <property type="entry name" value="ADH_Fe/GldA"/>
</dbReference>
<dbReference type="PANTHER" id="PTHR43616:SF5">
    <property type="entry name" value="GLYCEROL DEHYDROGENASE 1"/>
    <property type="match status" value="1"/>
</dbReference>
<feature type="binding site" evidence="10">
    <location>
        <position position="272"/>
    </location>
    <ligand>
        <name>glycerol</name>
        <dbReference type="ChEBI" id="CHEBI:17754"/>
    </ligand>
</feature>
<dbReference type="STRING" id="1413211.U473_00580"/>
<protein>
    <recommendedName>
        <fullName evidence="8">Glycerol dehydrogenase</fullName>
        <ecNumber evidence="7">1.1.1.6</ecNumber>
    </recommendedName>
</protein>
<organism evidence="14 15">
    <name type="scientific">Tepidibacillus decaturensis</name>
    <dbReference type="NCBI Taxonomy" id="1413211"/>
    <lineage>
        <taxon>Bacteria</taxon>
        <taxon>Bacillati</taxon>
        <taxon>Bacillota</taxon>
        <taxon>Bacilli</taxon>
        <taxon>Bacillales</taxon>
        <taxon>Bacillaceae</taxon>
        <taxon>Tepidibacillus</taxon>
    </lineage>
</organism>
<dbReference type="RefSeq" id="WP_068722422.1">
    <property type="nucleotide sequence ID" value="NZ_LSKU01000001.1"/>
</dbReference>
<dbReference type="CDD" id="cd08170">
    <property type="entry name" value="GlyDH"/>
    <property type="match status" value="1"/>
</dbReference>
<comment type="caution">
    <text evidence="14">The sequence shown here is derived from an EMBL/GenBank/DDBJ whole genome shotgun (WGS) entry which is preliminary data.</text>
</comment>
<comment type="similarity">
    <text evidence="1">Belongs to the iron-containing alcohol dehydrogenase family.</text>
</comment>
<dbReference type="PANTHER" id="PTHR43616">
    <property type="entry name" value="GLYCEROL DEHYDROGENASE"/>
    <property type="match status" value="1"/>
</dbReference>
<gene>
    <name evidence="14" type="primary">gldA</name>
    <name evidence="14" type="ORF">U473_00580</name>
</gene>
<dbReference type="GO" id="GO:0005829">
    <property type="term" value="C:cytosol"/>
    <property type="evidence" value="ECO:0007669"/>
    <property type="project" value="TreeGrafter"/>
</dbReference>
<dbReference type="GO" id="GO:0015980">
    <property type="term" value="P:energy derivation by oxidation of organic compounds"/>
    <property type="evidence" value="ECO:0007669"/>
    <property type="project" value="UniProtKB-ARBA"/>
</dbReference>
<dbReference type="FunFam" id="1.20.1090.10:FF:000004">
    <property type="entry name" value="Glycerol dehydrogenase"/>
    <property type="match status" value="1"/>
</dbReference>
<dbReference type="OrthoDB" id="5198708at2"/>
<feature type="binding site" evidence="12">
    <location>
        <begin position="95"/>
        <end position="99"/>
    </location>
    <ligand>
        <name>NAD(+)</name>
        <dbReference type="ChEBI" id="CHEBI:57540"/>
    </ligand>
</feature>
<feature type="binding site" evidence="10">
    <location>
        <position position="172"/>
    </location>
    <ligand>
        <name>glycerol</name>
        <dbReference type="ChEBI" id="CHEBI:17754"/>
    </ligand>
</feature>
<dbReference type="InterPro" id="IPR016205">
    <property type="entry name" value="Glycerol_DH"/>
</dbReference>
<feature type="domain" description="Alcohol dehydrogenase iron-type/glycerol dehydrogenase GldA" evidence="13">
    <location>
        <begin position="9"/>
        <end position="155"/>
    </location>
</feature>
<evidence type="ECO:0000256" key="10">
    <source>
        <dbReference type="PIRSR" id="PIRSR000112-1"/>
    </source>
</evidence>
<evidence type="ECO:0000256" key="5">
    <source>
        <dbReference type="ARBA" id="ARBA00023027"/>
    </source>
</evidence>
<dbReference type="PROSITE" id="PS00913">
    <property type="entry name" value="ADH_IRON_1"/>
    <property type="match status" value="1"/>
</dbReference>
<dbReference type="NCBIfam" id="NF006941">
    <property type="entry name" value="PRK09423.1"/>
    <property type="match status" value="1"/>
</dbReference>
<evidence type="ECO:0000256" key="9">
    <source>
        <dbReference type="ARBA" id="ARBA00049006"/>
    </source>
</evidence>
<dbReference type="GO" id="GO:0046872">
    <property type="term" value="F:metal ion binding"/>
    <property type="evidence" value="ECO:0007669"/>
    <property type="project" value="UniProtKB-KW"/>
</dbReference>
<feature type="binding site" evidence="10">
    <location>
        <position position="255"/>
    </location>
    <ligand>
        <name>glycerol</name>
        <dbReference type="ChEBI" id="CHEBI:17754"/>
    </ligand>
</feature>
<dbReference type="Gene3D" id="3.40.50.1970">
    <property type="match status" value="1"/>
</dbReference>
<dbReference type="GO" id="GO:0008888">
    <property type="term" value="F:glycerol dehydrogenase (NAD+) activity"/>
    <property type="evidence" value="ECO:0007669"/>
    <property type="project" value="UniProtKB-EC"/>
</dbReference>
<dbReference type="PROSITE" id="PS00060">
    <property type="entry name" value="ADH_IRON_2"/>
    <property type="match status" value="1"/>
</dbReference>
<evidence type="ECO:0000256" key="8">
    <source>
        <dbReference type="ARBA" id="ARBA00040132"/>
    </source>
</evidence>
<dbReference type="EC" id="1.1.1.6" evidence="7"/>
<comment type="catalytic activity">
    <reaction evidence="9">
        <text>glycerol + NAD(+) = dihydroxyacetone + NADH + H(+)</text>
        <dbReference type="Rhea" id="RHEA:13769"/>
        <dbReference type="ChEBI" id="CHEBI:15378"/>
        <dbReference type="ChEBI" id="CHEBI:16016"/>
        <dbReference type="ChEBI" id="CHEBI:17754"/>
        <dbReference type="ChEBI" id="CHEBI:57540"/>
        <dbReference type="ChEBI" id="CHEBI:57945"/>
        <dbReference type="EC" id="1.1.1.6"/>
    </reaction>
</comment>
<evidence type="ECO:0000256" key="4">
    <source>
        <dbReference type="ARBA" id="ARBA00023002"/>
    </source>
</evidence>
<keyword evidence="3" id="KW-0319">Glycerol metabolism</keyword>
<evidence type="ECO:0000313" key="14">
    <source>
        <dbReference type="EMBL" id="KXG42706.1"/>
    </source>
</evidence>
<dbReference type="Proteomes" id="UP000070352">
    <property type="component" value="Unassembled WGS sequence"/>
</dbReference>
<dbReference type="SUPFAM" id="SSF56796">
    <property type="entry name" value="Dehydroquinate synthase-like"/>
    <property type="match status" value="1"/>
</dbReference>
<evidence type="ECO:0000256" key="1">
    <source>
        <dbReference type="ARBA" id="ARBA00007358"/>
    </source>
</evidence>
<dbReference type="Pfam" id="PF00465">
    <property type="entry name" value="Fe-ADH"/>
    <property type="match status" value="1"/>
</dbReference>
<keyword evidence="4" id="KW-0560">Oxidoreductase</keyword>
<feature type="binding site" evidence="12">
    <location>
        <position position="128"/>
    </location>
    <ligand>
        <name>NAD(+)</name>
        <dbReference type="ChEBI" id="CHEBI:57540"/>
    </ligand>
</feature>
<evidence type="ECO:0000256" key="3">
    <source>
        <dbReference type="ARBA" id="ARBA00022798"/>
    </source>
</evidence>
<feature type="binding site" evidence="12">
    <location>
        <position position="38"/>
    </location>
    <ligand>
        <name>NAD(+)</name>
        <dbReference type="ChEBI" id="CHEBI:57540"/>
    </ligand>
</feature>
<keyword evidence="5 12" id="KW-0520">NAD</keyword>
<keyword evidence="2 10" id="KW-0479">Metal-binding</keyword>
<evidence type="ECO:0000313" key="15">
    <source>
        <dbReference type="Proteomes" id="UP000070352"/>
    </source>
</evidence>
<evidence type="ECO:0000259" key="13">
    <source>
        <dbReference type="Pfam" id="PF00465"/>
    </source>
</evidence>
<dbReference type="EMBL" id="LSKU01000001">
    <property type="protein sequence ID" value="KXG42706.1"/>
    <property type="molecule type" value="Genomic_DNA"/>
</dbReference>
<accession>A0A135L130</accession>
<feature type="binding site" evidence="12">
    <location>
        <begin position="117"/>
        <end position="120"/>
    </location>
    <ligand>
        <name>NAD(+)</name>
        <dbReference type="ChEBI" id="CHEBI:57540"/>
    </ligand>
</feature>
<name>A0A135L130_9BACI</name>
<comment type="pathway">
    <text evidence="6">Polyol metabolism; glycerol fermentation; glycerone phosphate from glycerol (oxidative route): step 1/2.</text>
</comment>
<evidence type="ECO:0000256" key="11">
    <source>
        <dbReference type="PIRSR" id="PIRSR000112-2"/>
    </source>
</evidence>
<feature type="binding site" evidence="12">
    <location>
        <position position="126"/>
    </location>
    <ligand>
        <name>NAD(+)</name>
        <dbReference type="ChEBI" id="CHEBI:57540"/>
    </ligand>
</feature>
<comment type="cofactor">
    <cofactor evidence="10">
        <name>Zn(2+)</name>
        <dbReference type="ChEBI" id="CHEBI:29105"/>
    </cofactor>
    <text evidence="10">Binds 1 zinc ion per subunit.</text>
</comment>
<feature type="binding site" evidence="11">
    <location>
        <position position="122"/>
    </location>
    <ligand>
        <name>glycerol</name>
        <dbReference type="ChEBI" id="CHEBI:17754"/>
    </ligand>
</feature>
<evidence type="ECO:0000256" key="6">
    <source>
        <dbReference type="ARBA" id="ARBA00037918"/>
    </source>
</evidence>
<feature type="binding site" evidence="12">
    <location>
        <position position="132"/>
    </location>
    <ligand>
        <name>NAD(+)</name>
        <dbReference type="ChEBI" id="CHEBI:57540"/>
    </ligand>
</feature>
<reference evidence="14 15" key="1">
    <citation type="submission" date="2016-02" db="EMBL/GenBank/DDBJ databases">
        <title>Draft Genome for Tepidibacillus decaturensis nov. sp. Strain Z9, an Anaerobic, Moderately Thermophilic and Heterotrophic Bacterium from Deep Subsurface of the Illinois Basin, USA.</title>
        <authorList>
            <person name="Dong Y."/>
            <person name="Chang J.Y."/>
            <person name="Sanford R."/>
            <person name="Fouke B.W."/>
        </authorList>
    </citation>
    <scope>NUCLEOTIDE SEQUENCE [LARGE SCALE GENOMIC DNA]</scope>
    <source>
        <strain evidence="14 15">Z9</strain>
    </source>
</reference>
<keyword evidence="15" id="KW-1185">Reference proteome</keyword>
<dbReference type="InterPro" id="IPR018211">
    <property type="entry name" value="ADH_Fe_CS"/>
</dbReference>
<evidence type="ECO:0000256" key="7">
    <source>
        <dbReference type="ARBA" id="ARBA00039147"/>
    </source>
</evidence>
<dbReference type="AlphaFoldDB" id="A0A135L130"/>
<sequence length="364" mass="39034">MSTKIIISPGKYIQGNGELAHIENYTKNYGRKPFIIADEFVTGLTKDIVDKSYKANNAEYVMELFKGECSKVEINRLKALAEEKGCDMVVGIGGGKTLDTAKAIAFYIGCPVIVVPTIASTDAPCSALAVLYTEEGTFDEYLLLPTNPSVVLIDTQIIAAAPVRLLVAGMGDALATYFEARACKRSNAVTMAGGNVTEGAFALAELCYKTLISDGLKAKLVAESKISNSSVEKIIEANIYLSGIGFESGGLAAAHAIHNGLTVLEECHHLYHGEKVAFGTLTQLVLENAPMEEIKEVIEFCKSVGLPTTLEDMGAQNVTEEQLRKVAEASVAEGETIHNMPFNVTADDVYAAILTADKLGKYFK</sequence>
<proteinExistence type="inferred from homology"/>
<dbReference type="PIRSF" id="PIRSF000112">
    <property type="entry name" value="Glycerol_dehydrogenase"/>
    <property type="match status" value="1"/>
</dbReference>
<keyword evidence="10" id="KW-0862">Zinc</keyword>
<evidence type="ECO:0000256" key="2">
    <source>
        <dbReference type="ARBA" id="ARBA00022723"/>
    </source>
</evidence>
<evidence type="ECO:0000256" key="12">
    <source>
        <dbReference type="PIRSR" id="PIRSR000112-3"/>
    </source>
</evidence>